<accession>A0A8S1CI90</accession>
<comment type="caution">
    <text evidence="1">The sequence shown here is derived from an EMBL/GenBank/DDBJ whole genome shotgun (WGS) entry which is preliminary data.</text>
</comment>
<name>A0A8S1CI90_9INSE</name>
<protein>
    <submittedName>
        <fullName evidence="1">Uncharacterized protein</fullName>
    </submittedName>
</protein>
<evidence type="ECO:0000313" key="2">
    <source>
        <dbReference type="Proteomes" id="UP000494165"/>
    </source>
</evidence>
<gene>
    <name evidence="1" type="ORF">CLODIP_2_CD02320</name>
</gene>
<sequence length="117" mass="13693">MKRLVQLVHAARKDAVAGPRKEMLAKAAWETALYERQRFVPFPPHQHEYVTEYGRQFNPRLPPLAAEITAPEGPRGKITFCHCHHWQKTMFADAPIERRFRRNTKFTTPIPGRLYRG</sequence>
<reference evidence="1 2" key="1">
    <citation type="submission" date="2020-04" db="EMBL/GenBank/DDBJ databases">
        <authorList>
            <person name="Alioto T."/>
            <person name="Alioto T."/>
            <person name="Gomez Garrido J."/>
        </authorList>
    </citation>
    <scope>NUCLEOTIDE SEQUENCE [LARGE SCALE GENOMIC DNA]</scope>
</reference>
<evidence type="ECO:0000313" key="1">
    <source>
        <dbReference type="EMBL" id="CAB3371189.1"/>
    </source>
</evidence>
<proteinExistence type="predicted"/>
<keyword evidence="2" id="KW-1185">Reference proteome</keyword>
<dbReference type="AlphaFoldDB" id="A0A8S1CI90"/>
<organism evidence="1 2">
    <name type="scientific">Cloeon dipterum</name>
    <dbReference type="NCBI Taxonomy" id="197152"/>
    <lineage>
        <taxon>Eukaryota</taxon>
        <taxon>Metazoa</taxon>
        <taxon>Ecdysozoa</taxon>
        <taxon>Arthropoda</taxon>
        <taxon>Hexapoda</taxon>
        <taxon>Insecta</taxon>
        <taxon>Pterygota</taxon>
        <taxon>Palaeoptera</taxon>
        <taxon>Ephemeroptera</taxon>
        <taxon>Pisciforma</taxon>
        <taxon>Baetidae</taxon>
        <taxon>Cloeon</taxon>
    </lineage>
</organism>
<dbReference type="Proteomes" id="UP000494165">
    <property type="component" value="Unassembled WGS sequence"/>
</dbReference>
<dbReference type="EMBL" id="CADEPI010000059">
    <property type="protein sequence ID" value="CAB3371189.1"/>
    <property type="molecule type" value="Genomic_DNA"/>
</dbReference>